<dbReference type="InterPro" id="IPR050595">
    <property type="entry name" value="Bact_response_regulator"/>
</dbReference>
<dbReference type="PANTHER" id="PTHR44591:SF3">
    <property type="entry name" value="RESPONSE REGULATORY DOMAIN-CONTAINING PROTEIN"/>
    <property type="match status" value="1"/>
</dbReference>
<accession>A0A2K2FT40</accession>
<dbReference type="CDD" id="cd17540">
    <property type="entry name" value="REC_PhyR"/>
    <property type="match status" value="1"/>
</dbReference>
<dbReference type="NCBIfam" id="NF006623">
    <property type="entry name" value="PRK09191.1"/>
    <property type="match status" value="1"/>
</dbReference>
<dbReference type="Pfam" id="PF22233">
    <property type="entry name" value="PhyR_sigma-like"/>
    <property type="match status" value="1"/>
</dbReference>
<dbReference type="SUPFAM" id="SSF52172">
    <property type="entry name" value="CheY-like"/>
    <property type="match status" value="1"/>
</dbReference>
<dbReference type="Gene3D" id="1.20.140.160">
    <property type="match status" value="1"/>
</dbReference>
<keyword evidence="1 2" id="KW-0597">Phosphoprotein</keyword>
<gene>
    <name evidence="4" type="ORF">A8V01_10750</name>
</gene>
<dbReference type="Pfam" id="PF00072">
    <property type="entry name" value="Response_reg"/>
    <property type="match status" value="1"/>
</dbReference>
<dbReference type="Proteomes" id="UP000236327">
    <property type="component" value="Unassembled WGS sequence"/>
</dbReference>
<evidence type="ECO:0000259" key="3">
    <source>
        <dbReference type="PROSITE" id="PS50110"/>
    </source>
</evidence>
<dbReference type="InterPro" id="IPR014605">
    <property type="entry name" value="Sig_resp-reg_PhyR"/>
</dbReference>
<evidence type="ECO:0000256" key="1">
    <source>
        <dbReference type="ARBA" id="ARBA00022553"/>
    </source>
</evidence>
<evidence type="ECO:0000256" key="2">
    <source>
        <dbReference type="PROSITE-ProRule" id="PRU00169"/>
    </source>
</evidence>
<dbReference type="PROSITE" id="PS50110">
    <property type="entry name" value="RESPONSE_REGULATORY"/>
    <property type="match status" value="1"/>
</dbReference>
<dbReference type="PANTHER" id="PTHR44591">
    <property type="entry name" value="STRESS RESPONSE REGULATOR PROTEIN 1"/>
    <property type="match status" value="1"/>
</dbReference>
<dbReference type="InterPro" id="IPR053867">
    <property type="entry name" value="PhyR_sigma4"/>
</dbReference>
<feature type="domain" description="Response regulatory" evidence="3">
    <location>
        <begin position="141"/>
        <end position="254"/>
    </location>
</feature>
<organism evidence="4 5">
    <name type="scientific">Novosphingobium guangzhouense</name>
    <dbReference type="NCBI Taxonomy" id="1850347"/>
    <lineage>
        <taxon>Bacteria</taxon>
        <taxon>Pseudomonadati</taxon>
        <taxon>Pseudomonadota</taxon>
        <taxon>Alphaproteobacteria</taxon>
        <taxon>Sphingomonadales</taxon>
        <taxon>Sphingomonadaceae</taxon>
        <taxon>Novosphingobium</taxon>
    </lineage>
</organism>
<dbReference type="InterPro" id="IPR013324">
    <property type="entry name" value="RNA_pol_sigma_r3/r4-like"/>
</dbReference>
<comment type="caution">
    <text evidence="4">The sequence shown here is derived from an EMBL/GenBank/DDBJ whole genome shotgun (WGS) entry which is preliminary data.</text>
</comment>
<dbReference type="InterPro" id="IPR053866">
    <property type="entry name" value="PhyR_sigma2"/>
</dbReference>
<protein>
    <submittedName>
        <fullName evidence="4">Two-component response regulator</fullName>
    </submittedName>
</protein>
<dbReference type="GO" id="GO:0000160">
    <property type="term" value="P:phosphorelay signal transduction system"/>
    <property type="evidence" value="ECO:0007669"/>
    <property type="project" value="InterPro"/>
</dbReference>
<proteinExistence type="predicted"/>
<dbReference type="EMBL" id="LYMM01000095">
    <property type="protein sequence ID" value="PNU01930.1"/>
    <property type="molecule type" value="Genomic_DNA"/>
</dbReference>
<dbReference type="Gene3D" id="3.40.50.2300">
    <property type="match status" value="1"/>
</dbReference>
<dbReference type="SUPFAM" id="SSF88659">
    <property type="entry name" value="Sigma3 and sigma4 domains of RNA polymerase sigma factors"/>
    <property type="match status" value="1"/>
</dbReference>
<name>A0A2K2FT40_9SPHN</name>
<evidence type="ECO:0000313" key="4">
    <source>
        <dbReference type="EMBL" id="PNU01930.1"/>
    </source>
</evidence>
<dbReference type="RefSeq" id="WP_103099175.1">
    <property type="nucleotide sequence ID" value="NZ_LYMM01000095.1"/>
</dbReference>
<sequence length="263" mass="28528">MSVSDQIAIQLPYLRRYARALTGSQHSGDAYVRATLEAALADRSLRDAIAHSRAALYEAFTRIWSTGHVEEPTGEAGGAHEQAARERLAAVAPTHRQALLLTTVEEFTREEAAVILGLEPQEVDVLVAQAITEIEGETATRVLIIEDEPLISMQLEGLVTDLGHTVVGTAATHEQAVEIFGRHPAGLVLADIQLADGSSGIDAVEDLLRFGDVPVIFITAYPERLLTGERPEPTYLVTKPFQENTVRAAISQALFFNSTRTHA</sequence>
<dbReference type="AlphaFoldDB" id="A0A2K2FT40"/>
<dbReference type="InterPro" id="IPR011006">
    <property type="entry name" value="CheY-like_superfamily"/>
</dbReference>
<dbReference type="PIRSF" id="PIRSF036400">
    <property type="entry name" value="RR_Ctr_UCP036400"/>
    <property type="match status" value="1"/>
</dbReference>
<keyword evidence="5" id="KW-1185">Reference proteome</keyword>
<dbReference type="Pfam" id="PF22029">
    <property type="entry name" value="PhyR_sigma2"/>
    <property type="match status" value="1"/>
</dbReference>
<dbReference type="OrthoDB" id="9786101at2"/>
<reference evidence="4 5" key="1">
    <citation type="submission" date="2016-05" db="EMBL/GenBank/DDBJ databases">
        <title>Complete genome sequence of Novosphingobium guangzhouense SA925(T).</title>
        <authorList>
            <person name="Sha S."/>
        </authorList>
    </citation>
    <scope>NUCLEOTIDE SEQUENCE [LARGE SCALE GENOMIC DNA]</scope>
    <source>
        <strain evidence="4 5">SA925</strain>
    </source>
</reference>
<feature type="modified residue" description="4-aspartylphosphate" evidence="2">
    <location>
        <position position="191"/>
    </location>
</feature>
<evidence type="ECO:0000313" key="5">
    <source>
        <dbReference type="Proteomes" id="UP000236327"/>
    </source>
</evidence>
<dbReference type="SMART" id="SM00448">
    <property type="entry name" value="REC"/>
    <property type="match status" value="1"/>
</dbReference>
<dbReference type="InterPro" id="IPR001789">
    <property type="entry name" value="Sig_transdc_resp-reg_receiver"/>
</dbReference>